<dbReference type="AlphaFoldDB" id="A0A0R3TXH8"/>
<gene>
    <name evidence="2" type="ORF">HNAJ_LOCUS12551</name>
</gene>
<name>A0A0R3TXH8_RODNA</name>
<feature type="compositionally biased region" description="Polar residues" evidence="1">
    <location>
        <begin position="368"/>
        <end position="383"/>
    </location>
</feature>
<protein>
    <submittedName>
        <fullName evidence="4">DUF4145 domain-containing protein</fullName>
    </submittedName>
</protein>
<organism evidence="4">
    <name type="scientific">Rodentolepis nana</name>
    <name type="common">Dwarf tapeworm</name>
    <name type="synonym">Hymenolepis nana</name>
    <dbReference type="NCBI Taxonomy" id="102285"/>
    <lineage>
        <taxon>Eukaryota</taxon>
        <taxon>Metazoa</taxon>
        <taxon>Spiralia</taxon>
        <taxon>Lophotrochozoa</taxon>
        <taxon>Platyhelminthes</taxon>
        <taxon>Cestoda</taxon>
        <taxon>Eucestoda</taxon>
        <taxon>Cyclophyllidea</taxon>
        <taxon>Hymenolepididae</taxon>
        <taxon>Rodentolepis</taxon>
    </lineage>
</organism>
<accession>A0A0R3TXH8</accession>
<evidence type="ECO:0000313" key="4">
    <source>
        <dbReference type="WBParaSite" id="HNAJ_0001257301-mRNA-1"/>
    </source>
</evidence>
<keyword evidence="3" id="KW-1185">Reference proteome</keyword>
<evidence type="ECO:0000313" key="3">
    <source>
        <dbReference type="Proteomes" id="UP000278807"/>
    </source>
</evidence>
<dbReference type="WBParaSite" id="HNAJ_0001257301-mRNA-1">
    <property type="protein sequence ID" value="HNAJ_0001257301-mRNA-1"/>
    <property type="gene ID" value="HNAJ_0001257301"/>
</dbReference>
<feature type="region of interest" description="Disordered" evidence="1">
    <location>
        <begin position="364"/>
        <end position="383"/>
    </location>
</feature>
<proteinExistence type="predicted"/>
<evidence type="ECO:0000313" key="2">
    <source>
        <dbReference type="EMBL" id="VDO13416.1"/>
    </source>
</evidence>
<evidence type="ECO:0000256" key="1">
    <source>
        <dbReference type="SAM" id="MobiDB-lite"/>
    </source>
</evidence>
<reference evidence="4" key="1">
    <citation type="submission" date="2017-02" db="UniProtKB">
        <authorList>
            <consortium name="WormBaseParasite"/>
        </authorList>
    </citation>
    <scope>IDENTIFICATION</scope>
</reference>
<sequence>MPAEGSIEPERVHCHETNIPHRAFIDGSEDEQLYIDFDLLPGHVPSLKFSPDFSTVLQPHEAGVPIPLFIAAPWMILRVKLCQDNFLEVPKNFLQSRLYEPVVKPVPPADGCFVCRAVHYLRHSCRTIQECASFLLPLKQEVIFAIAREFNRRIRPKLFTITREHLQEHCRFSYVGTALVDTGFQFPLERWSRLPGELPWIDRRCCINEWTNGFMYLIRRDIDLTEAQGPIGCFIWSSCLKVLRCSLYRFIPGKSPEDFKDRNVYIDAIHDGYDAVISHIENMTLAIVEAGIELYVDPDDPEIPGNKLNEALFRACQNFFAMNMPKCFNIVMDLRSNIIHYNDHVENPEQCLCRFYEKLREDLEESFDSPQMDESSNQPQMEE</sequence>
<reference evidence="2 3" key="2">
    <citation type="submission" date="2018-11" db="EMBL/GenBank/DDBJ databases">
        <authorList>
            <consortium name="Pathogen Informatics"/>
        </authorList>
    </citation>
    <scope>NUCLEOTIDE SEQUENCE [LARGE SCALE GENOMIC DNA]</scope>
</reference>
<dbReference type="EMBL" id="UZAE01014429">
    <property type="protein sequence ID" value="VDO13416.1"/>
    <property type="molecule type" value="Genomic_DNA"/>
</dbReference>
<dbReference type="OrthoDB" id="6222735at2759"/>
<dbReference type="Proteomes" id="UP000278807">
    <property type="component" value="Unassembled WGS sequence"/>
</dbReference>